<dbReference type="SUPFAM" id="SSF53756">
    <property type="entry name" value="UDP-Glycosyltransferase/glycogen phosphorylase"/>
    <property type="match status" value="1"/>
</dbReference>
<dbReference type="InterPro" id="IPR050194">
    <property type="entry name" value="Glycosyltransferase_grp1"/>
</dbReference>
<dbReference type="InterPro" id="IPR001296">
    <property type="entry name" value="Glyco_trans_1"/>
</dbReference>
<dbReference type="GO" id="GO:0016758">
    <property type="term" value="F:hexosyltransferase activity"/>
    <property type="evidence" value="ECO:0007669"/>
    <property type="project" value="TreeGrafter"/>
</dbReference>
<dbReference type="NCBIfam" id="NF038011">
    <property type="entry name" value="PelF"/>
    <property type="match status" value="1"/>
</dbReference>
<dbReference type="InterPro" id="IPR047691">
    <property type="entry name" value="PelF-like"/>
</dbReference>
<dbReference type="EMBL" id="JACCCU010000002">
    <property type="protein sequence ID" value="NYF90953.1"/>
    <property type="molecule type" value="Genomic_DNA"/>
</dbReference>
<protein>
    <submittedName>
        <fullName evidence="3">Glycosyltransferase involved in cell wall biosynthesis</fullName>
    </submittedName>
</protein>
<proteinExistence type="predicted"/>
<accession>A0A852VDJ9</accession>
<dbReference type="Gene3D" id="3.40.50.2000">
    <property type="entry name" value="Glycogen Phosphorylase B"/>
    <property type="match status" value="2"/>
</dbReference>
<evidence type="ECO:0000259" key="2">
    <source>
        <dbReference type="Pfam" id="PF13439"/>
    </source>
</evidence>
<dbReference type="PANTHER" id="PTHR45947">
    <property type="entry name" value="SULFOQUINOVOSYL TRANSFERASE SQD2"/>
    <property type="match status" value="1"/>
</dbReference>
<sequence>MKILHIISSGGMYGAEAVILNMSRSLNESSHASILGVFSNSANPNLQLHVVATAQGVESHLISCAGQIDRTVSSSIRELAVRTDADIVHAHGYKADLYCYFALRRSSIPLVSTCHTWYDNDLMLSFYGMVDRMVLRSYAAVVAVSEEVRKRLLKAGVREEKIHIVRNGIDLRPFDDAAPALRNISSQDHSAIVGLIGRLATEKGVDIFLRAAAQVLIKLPATKFVVVGDGPDREQLELLIDELKIRENVLMLGRRDDMPSIYASLDIMVSASRQEGLPIAILEGMASSLPIVATAVGAVPTIVLNGRTGVLVSAEDAETLASEIVKLLTNSTQRQQFGAAAKKLIEAEFSAERMTADYLHIYEQAIMTKKQHAATGSISSAVSQGKTK</sequence>
<feature type="domain" description="Glycosyltransferase subfamily 4-like N-terminal" evidence="2">
    <location>
        <begin position="14"/>
        <end position="171"/>
    </location>
</feature>
<dbReference type="InterPro" id="IPR028098">
    <property type="entry name" value="Glyco_trans_4-like_N"/>
</dbReference>
<reference evidence="3 4" key="1">
    <citation type="submission" date="2020-07" db="EMBL/GenBank/DDBJ databases">
        <title>Genomic Encyclopedia of Type Strains, Phase IV (KMG-V): Genome sequencing to study the core and pangenomes of soil and plant-associated prokaryotes.</title>
        <authorList>
            <person name="Whitman W."/>
        </authorList>
    </citation>
    <scope>NUCLEOTIDE SEQUENCE [LARGE SCALE GENOMIC DNA]</scope>
    <source>
        <strain evidence="3 4">M8UP22</strain>
    </source>
</reference>
<dbReference type="Pfam" id="PF13439">
    <property type="entry name" value="Glyco_transf_4"/>
    <property type="match status" value="1"/>
</dbReference>
<name>A0A852VDJ9_9BACT</name>
<gene>
    <name evidence="3" type="ORF">HDF08_003055</name>
</gene>
<evidence type="ECO:0000313" key="4">
    <source>
        <dbReference type="Proteomes" id="UP000564385"/>
    </source>
</evidence>
<evidence type="ECO:0000313" key="3">
    <source>
        <dbReference type="EMBL" id="NYF90953.1"/>
    </source>
</evidence>
<dbReference type="AlphaFoldDB" id="A0A852VDJ9"/>
<dbReference type="Proteomes" id="UP000564385">
    <property type="component" value="Unassembled WGS sequence"/>
</dbReference>
<dbReference type="Pfam" id="PF00534">
    <property type="entry name" value="Glycos_transf_1"/>
    <property type="match status" value="1"/>
</dbReference>
<dbReference type="PANTHER" id="PTHR45947:SF3">
    <property type="entry name" value="SULFOQUINOVOSYL TRANSFERASE SQD2"/>
    <property type="match status" value="1"/>
</dbReference>
<comment type="caution">
    <text evidence="3">The sequence shown here is derived from an EMBL/GenBank/DDBJ whole genome shotgun (WGS) entry which is preliminary data.</text>
</comment>
<feature type="domain" description="Glycosyl transferase family 1" evidence="1">
    <location>
        <begin position="187"/>
        <end position="343"/>
    </location>
</feature>
<evidence type="ECO:0000259" key="1">
    <source>
        <dbReference type="Pfam" id="PF00534"/>
    </source>
</evidence>
<dbReference type="CDD" id="cd03801">
    <property type="entry name" value="GT4_PimA-like"/>
    <property type="match status" value="1"/>
</dbReference>
<organism evidence="3 4">
    <name type="scientific">Tunturiibacter lichenicola</name>
    <dbReference type="NCBI Taxonomy" id="2051959"/>
    <lineage>
        <taxon>Bacteria</taxon>
        <taxon>Pseudomonadati</taxon>
        <taxon>Acidobacteriota</taxon>
        <taxon>Terriglobia</taxon>
        <taxon>Terriglobales</taxon>
        <taxon>Acidobacteriaceae</taxon>
        <taxon>Tunturiibacter</taxon>
    </lineage>
</organism>